<dbReference type="STRING" id="1121022.GCA_000376105_00571"/>
<comment type="caution">
    <text evidence="2">The sequence shown here is derived from an EMBL/GenBank/DDBJ whole genome shotgun (WGS) entry which is preliminary data.</text>
</comment>
<feature type="transmembrane region" description="Helical" evidence="1">
    <location>
        <begin position="16"/>
        <end position="39"/>
    </location>
</feature>
<keyword evidence="3" id="KW-1185">Reference proteome</keyword>
<feature type="transmembrane region" description="Helical" evidence="1">
    <location>
        <begin position="45"/>
        <end position="68"/>
    </location>
</feature>
<dbReference type="PATRIC" id="fig|1121022.4.peg.1325"/>
<evidence type="ECO:0000313" key="2">
    <source>
        <dbReference type="EMBL" id="ESQ93222.1"/>
    </source>
</evidence>
<protein>
    <recommendedName>
        <fullName evidence="4">DUF2842 domain-containing protein</fullName>
    </recommendedName>
</protein>
<dbReference type="OrthoDB" id="7510023at2"/>
<evidence type="ECO:0000256" key="1">
    <source>
        <dbReference type="SAM" id="Phobius"/>
    </source>
</evidence>
<keyword evidence="1" id="KW-0472">Membrane</keyword>
<dbReference type="eggNOG" id="ENOG5030Z3C">
    <property type="taxonomic scope" value="Bacteria"/>
</dbReference>
<accession>V4PH21</accession>
<dbReference type="RefSeq" id="WP_018080242.1">
    <property type="nucleotide sequence ID" value="NZ_AQWM01000001.1"/>
</dbReference>
<gene>
    <name evidence="2" type="ORF">ABENE_06645</name>
</gene>
<dbReference type="Pfam" id="PF11003">
    <property type="entry name" value="DUF2842"/>
    <property type="match status" value="1"/>
</dbReference>
<dbReference type="Proteomes" id="UP000017837">
    <property type="component" value="Unassembled WGS sequence"/>
</dbReference>
<sequence length="78" mass="8574">MEHEPVKGLSLPQRRLIACIGIVVFLAVYVVIVTAIAGFLHGGKITALVFFALAGTLWGLPIIPLISWSENYKKKKKK</sequence>
<organism evidence="2 3">
    <name type="scientific">Asticcacaulis benevestitus DSM 16100 = ATCC BAA-896</name>
    <dbReference type="NCBI Taxonomy" id="1121022"/>
    <lineage>
        <taxon>Bacteria</taxon>
        <taxon>Pseudomonadati</taxon>
        <taxon>Pseudomonadota</taxon>
        <taxon>Alphaproteobacteria</taxon>
        <taxon>Caulobacterales</taxon>
        <taxon>Caulobacteraceae</taxon>
        <taxon>Asticcacaulis</taxon>
    </lineage>
</organism>
<dbReference type="EMBL" id="AWGB01000009">
    <property type="protein sequence ID" value="ESQ93222.1"/>
    <property type="molecule type" value="Genomic_DNA"/>
</dbReference>
<keyword evidence="1" id="KW-0812">Transmembrane</keyword>
<reference evidence="2 3" key="1">
    <citation type="journal article" date="2014" name="Nature">
        <title>Sequential evolution of bacterial morphology by co-option of a developmental regulator.</title>
        <authorList>
            <person name="Jiang C."/>
            <person name="Brown P.J."/>
            <person name="Ducret A."/>
            <person name="Brun Y.V."/>
        </authorList>
    </citation>
    <scope>NUCLEOTIDE SEQUENCE [LARGE SCALE GENOMIC DNA]</scope>
    <source>
        <strain evidence="2 3">DSM 16100</strain>
    </source>
</reference>
<dbReference type="InterPro" id="IPR021265">
    <property type="entry name" value="DUF2842"/>
</dbReference>
<name>V4PH21_9CAUL</name>
<proteinExistence type="predicted"/>
<evidence type="ECO:0000313" key="3">
    <source>
        <dbReference type="Proteomes" id="UP000017837"/>
    </source>
</evidence>
<dbReference type="AlphaFoldDB" id="V4PH21"/>
<keyword evidence="1" id="KW-1133">Transmembrane helix</keyword>
<evidence type="ECO:0008006" key="4">
    <source>
        <dbReference type="Google" id="ProtNLM"/>
    </source>
</evidence>